<evidence type="ECO:0000256" key="6">
    <source>
        <dbReference type="ARBA" id="ARBA00023242"/>
    </source>
</evidence>
<keyword evidence="9" id="KW-1185">Reference proteome</keyword>
<dbReference type="PANTHER" id="PTHR28280:SF1">
    <property type="entry name" value="SHUTTLING PRE-60S FACTOR ECM1"/>
    <property type="match status" value="1"/>
</dbReference>
<dbReference type="KEGG" id="act:ACLA_016610"/>
<gene>
    <name evidence="8" type="ORF">ACLA_016610</name>
</gene>
<dbReference type="InterPro" id="IPR022784">
    <property type="entry name" value="Ribosome_bgen_Alb1"/>
</dbReference>
<evidence type="ECO:0000256" key="1">
    <source>
        <dbReference type="ARBA" id="ARBA00004123"/>
    </source>
</evidence>
<evidence type="ECO:0008006" key="10">
    <source>
        <dbReference type="Google" id="ProtNLM"/>
    </source>
</evidence>
<name>A1CBU7_ASPCL</name>
<evidence type="ECO:0000256" key="3">
    <source>
        <dbReference type="ARBA" id="ARBA00022448"/>
    </source>
</evidence>
<dbReference type="GO" id="GO:0005730">
    <property type="term" value="C:nucleolus"/>
    <property type="evidence" value="ECO:0007669"/>
    <property type="project" value="TreeGrafter"/>
</dbReference>
<dbReference type="Pfam" id="PF09135">
    <property type="entry name" value="Alb1"/>
    <property type="match status" value="1"/>
</dbReference>
<dbReference type="GO" id="GO:0030687">
    <property type="term" value="C:preribosome, large subunit precursor"/>
    <property type="evidence" value="ECO:0007669"/>
    <property type="project" value="TreeGrafter"/>
</dbReference>
<feature type="region of interest" description="Disordered" evidence="7">
    <location>
        <begin position="48"/>
        <end position="75"/>
    </location>
</feature>
<accession>A1CBU7</accession>
<dbReference type="GO" id="GO:0000055">
    <property type="term" value="P:ribosomal large subunit export from nucleus"/>
    <property type="evidence" value="ECO:0007669"/>
    <property type="project" value="TreeGrafter"/>
</dbReference>
<evidence type="ECO:0000256" key="4">
    <source>
        <dbReference type="ARBA" id="ARBA00022490"/>
    </source>
</evidence>
<dbReference type="EMBL" id="DS027049">
    <property type="protein sequence ID" value="EAW13215.1"/>
    <property type="molecule type" value="Genomic_DNA"/>
</dbReference>
<dbReference type="OMA" id="ADQHADI"/>
<evidence type="ECO:0000256" key="2">
    <source>
        <dbReference type="ARBA" id="ARBA00004496"/>
    </source>
</evidence>
<keyword evidence="3" id="KW-0813">Transport</keyword>
<feature type="compositionally biased region" description="Basic residues" evidence="7">
    <location>
        <begin position="55"/>
        <end position="70"/>
    </location>
</feature>
<evidence type="ECO:0000313" key="9">
    <source>
        <dbReference type="Proteomes" id="UP000006701"/>
    </source>
</evidence>
<organism evidence="8 9">
    <name type="scientific">Aspergillus clavatus (strain ATCC 1007 / CBS 513.65 / DSM 816 / NCTC 3887 / NRRL 1 / QM 1276 / 107)</name>
    <dbReference type="NCBI Taxonomy" id="344612"/>
    <lineage>
        <taxon>Eukaryota</taxon>
        <taxon>Fungi</taxon>
        <taxon>Dikarya</taxon>
        <taxon>Ascomycota</taxon>
        <taxon>Pezizomycotina</taxon>
        <taxon>Eurotiomycetes</taxon>
        <taxon>Eurotiomycetidae</taxon>
        <taxon>Eurotiales</taxon>
        <taxon>Aspergillaceae</taxon>
        <taxon>Aspergillus</taxon>
        <taxon>Aspergillus subgen. Fumigati</taxon>
    </lineage>
</organism>
<evidence type="ECO:0000256" key="7">
    <source>
        <dbReference type="SAM" id="MobiDB-lite"/>
    </source>
</evidence>
<reference evidence="8 9" key="1">
    <citation type="journal article" date="2008" name="PLoS Genet.">
        <title>Genomic islands in the pathogenic filamentous fungus Aspergillus fumigatus.</title>
        <authorList>
            <person name="Fedorova N.D."/>
            <person name="Khaldi N."/>
            <person name="Joardar V.S."/>
            <person name="Maiti R."/>
            <person name="Amedeo P."/>
            <person name="Anderson M.J."/>
            <person name="Crabtree J."/>
            <person name="Silva J.C."/>
            <person name="Badger J.H."/>
            <person name="Albarraq A."/>
            <person name="Angiuoli S."/>
            <person name="Bussey H."/>
            <person name="Bowyer P."/>
            <person name="Cotty P.J."/>
            <person name="Dyer P.S."/>
            <person name="Egan A."/>
            <person name="Galens K."/>
            <person name="Fraser-Liggett C.M."/>
            <person name="Haas B.J."/>
            <person name="Inman J.M."/>
            <person name="Kent R."/>
            <person name="Lemieux S."/>
            <person name="Malavazi I."/>
            <person name="Orvis J."/>
            <person name="Roemer T."/>
            <person name="Ronning C.M."/>
            <person name="Sundaram J.P."/>
            <person name="Sutton G."/>
            <person name="Turner G."/>
            <person name="Venter J.C."/>
            <person name="White O.R."/>
            <person name="Whitty B.R."/>
            <person name="Youngman P."/>
            <person name="Wolfe K.H."/>
            <person name="Goldman G.H."/>
            <person name="Wortman J.R."/>
            <person name="Jiang B."/>
            <person name="Denning D.W."/>
            <person name="Nierman W.C."/>
        </authorList>
    </citation>
    <scope>NUCLEOTIDE SEQUENCE [LARGE SCALE GENOMIC DNA]</scope>
    <source>
        <strain evidence="9">ATCC 1007 / CBS 513.65 / DSM 816 / NCTC 3887 / NRRL 1</strain>
    </source>
</reference>
<feature type="region of interest" description="Disordered" evidence="7">
    <location>
        <begin position="114"/>
        <end position="169"/>
    </location>
</feature>
<dbReference type="VEuPathDB" id="FungiDB:ACLA_016610"/>
<sequence length="169" mass="18775">MAKARPKSIHSRAARRAASPSLDLDKSLTSLPRAEDTVIPRESILNDRVNTGVSKKQKNKPLTRAQRLRQQKGMERAEVVFDQMEKKVAKSVSRAKTVKSRRADWEALNRNTAGSMFQALQEDEDEDDNTMADNSAAPKVKKSGSKPAKVAQNPVPQEHADIDIDDDIT</sequence>
<keyword evidence="4" id="KW-0963">Cytoplasm</keyword>
<dbReference type="GeneID" id="4706699"/>
<comment type="subcellular location">
    <subcellularLocation>
        <location evidence="2">Cytoplasm</location>
    </subcellularLocation>
    <subcellularLocation>
        <location evidence="1">Nucleus</location>
    </subcellularLocation>
</comment>
<keyword evidence="5" id="KW-0690">Ribosome biogenesis</keyword>
<dbReference type="HOGENOM" id="CLU_085138_1_0_1"/>
<evidence type="ECO:0000313" key="8">
    <source>
        <dbReference type="EMBL" id="EAW13215.1"/>
    </source>
</evidence>
<feature type="compositionally biased region" description="Basic residues" evidence="7">
    <location>
        <begin position="1"/>
        <end position="15"/>
    </location>
</feature>
<dbReference type="GO" id="GO:0005737">
    <property type="term" value="C:cytoplasm"/>
    <property type="evidence" value="ECO:0007669"/>
    <property type="project" value="UniProtKB-SubCell"/>
</dbReference>
<dbReference type="eggNOG" id="ENOG502SC3P">
    <property type="taxonomic scope" value="Eukaryota"/>
</dbReference>
<protein>
    <recommendedName>
        <fullName evidence="10">Ribosome biogenesis protein Alb1</fullName>
    </recommendedName>
</protein>
<keyword evidence="6" id="KW-0539">Nucleus</keyword>
<dbReference type="PANTHER" id="PTHR28280">
    <property type="entry name" value="SHUTTLING PRE-60S FACTOR ECM1"/>
    <property type="match status" value="1"/>
</dbReference>
<dbReference type="OrthoDB" id="5304887at2759"/>
<dbReference type="InterPro" id="IPR053278">
    <property type="entry name" value="Pre-60S_factor_ECM1"/>
</dbReference>
<evidence type="ECO:0000256" key="5">
    <source>
        <dbReference type="ARBA" id="ARBA00022517"/>
    </source>
</evidence>
<feature type="region of interest" description="Disordered" evidence="7">
    <location>
        <begin position="1"/>
        <end position="28"/>
    </location>
</feature>
<dbReference type="RefSeq" id="XP_001274641.1">
    <property type="nucleotide sequence ID" value="XM_001274640.1"/>
</dbReference>
<dbReference type="Proteomes" id="UP000006701">
    <property type="component" value="Unassembled WGS sequence"/>
</dbReference>
<dbReference type="AlphaFoldDB" id="A1CBU7"/>
<feature type="compositionally biased region" description="Acidic residues" evidence="7">
    <location>
        <begin position="121"/>
        <end position="130"/>
    </location>
</feature>
<proteinExistence type="predicted"/>